<evidence type="ECO:0000256" key="3">
    <source>
        <dbReference type="PROSITE-ProRule" id="PRU10141"/>
    </source>
</evidence>
<gene>
    <name evidence="7" type="ORF">M9Y10_018012</name>
</gene>
<dbReference type="Pfam" id="PF00069">
    <property type="entry name" value="Pkinase"/>
    <property type="match status" value="1"/>
</dbReference>
<dbReference type="Gene3D" id="1.10.510.10">
    <property type="entry name" value="Transferase(Phosphotransferase) domain 1"/>
    <property type="match status" value="1"/>
</dbReference>
<protein>
    <recommendedName>
        <fullName evidence="6">Protein kinase domain-containing protein</fullName>
    </recommendedName>
</protein>
<dbReference type="SUPFAM" id="SSF56112">
    <property type="entry name" value="Protein kinase-like (PK-like)"/>
    <property type="match status" value="1"/>
</dbReference>
<keyword evidence="1 3" id="KW-0547">Nucleotide-binding</keyword>
<keyword evidence="4" id="KW-0723">Serine/threonine-protein kinase</keyword>
<dbReference type="SMART" id="SM00220">
    <property type="entry name" value="S_TKc"/>
    <property type="match status" value="1"/>
</dbReference>
<dbReference type="PANTHER" id="PTHR23257">
    <property type="entry name" value="SERINE-THREONINE PROTEIN KINASE"/>
    <property type="match status" value="1"/>
</dbReference>
<feature type="compositionally biased region" description="Polar residues" evidence="5">
    <location>
        <begin position="1"/>
        <end position="18"/>
    </location>
</feature>
<accession>A0ABR2HW09</accession>
<dbReference type="InterPro" id="IPR011009">
    <property type="entry name" value="Kinase-like_dom_sf"/>
</dbReference>
<keyword evidence="4" id="KW-0808">Transferase</keyword>
<keyword evidence="2 3" id="KW-0067">ATP-binding</keyword>
<feature type="region of interest" description="Disordered" evidence="5">
    <location>
        <begin position="1"/>
        <end position="75"/>
    </location>
</feature>
<feature type="compositionally biased region" description="Basic and acidic residues" evidence="5">
    <location>
        <begin position="19"/>
        <end position="49"/>
    </location>
</feature>
<evidence type="ECO:0000256" key="2">
    <source>
        <dbReference type="ARBA" id="ARBA00022840"/>
    </source>
</evidence>
<feature type="binding site" evidence="3">
    <location>
        <position position="143"/>
    </location>
    <ligand>
        <name>ATP</name>
        <dbReference type="ChEBI" id="CHEBI:30616"/>
    </ligand>
</feature>
<proteinExistence type="inferred from homology"/>
<dbReference type="InterPro" id="IPR050167">
    <property type="entry name" value="Ser_Thr_protein_kinase"/>
</dbReference>
<feature type="domain" description="Protein kinase" evidence="6">
    <location>
        <begin position="117"/>
        <end position="365"/>
    </location>
</feature>
<dbReference type="InterPro" id="IPR017441">
    <property type="entry name" value="Protein_kinase_ATP_BS"/>
</dbReference>
<keyword evidence="4" id="KW-0418">Kinase</keyword>
<dbReference type="EMBL" id="JAPFFF010000023">
    <property type="protein sequence ID" value="KAK8853013.1"/>
    <property type="molecule type" value="Genomic_DNA"/>
</dbReference>
<evidence type="ECO:0000256" key="4">
    <source>
        <dbReference type="RuleBase" id="RU000304"/>
    </source>
</evidence>
<evidence type="ECO:0000313" key="7">
    <source>
        <dbReference type="EMBL" id="KAK8853013.1"/>
    </source>
</evidence>
<dbReference type="PROSITE" id="PS50011">
    <property type="entry name" value="PROTEIN_KINASE_DOM"/>
    <property type="match status" value="1"/>
</dbReference>
<dbReference type="Proteomes" id="UP001470230">
    <property type="component" value="Unassembled WGS sequence"/>
</dbReference>
<feature type="compositionally biased region" description="Basic and acidic residues" evidence="5">
    <location>
        <begin position="57"/>
        <end position="75"/>
    </location>
</feature>
<evidence type="ECO:0000256" key="5">
    <source>
        <dbReference type="SAM" id="MobiDB-lite"/>
    </source>
</evidence>
<dbReference type="PROSITE" id="PS00107">
    <property type="entry name" value="PROTEIN_KINASE_ATP"/>
    <property type="match status" value="1"/>
</dbReference>
<sequence>MEKELQTSQETTKNLQEQLKNKTKELETSRKTTKNLQKELKSKEEKLKTSQETQKNLQKELKSKEEKLKTDQETQKNLQKELADLKEQIKEKSCNQKTQENEIKELKILKPKDIQNLEEIEEIGFGGTAKVLKVAKKTFFALKQLKKDRLDQSSIRHFFAEYEIMNNLDHPNILKTYGIFLVDKKVTPSILLEYCPFNLDALIKNKSLTKVKIVCTIYQIIEAMKYIHFRKVVHRDLKPSNILISEDGVIKIGDFGISKLMTIKEQSSTGAKGTFKFMAPEILNEQEYTEKVDVYSFGVLVFMLLNDGNLPSIILRDICLGKKAEIPSFFTEFSRNLIESCWNFDPKKRPSFDEILIELKKNNFGLIELSESELNEVRELVQVHESLIPSYSS</sequence>
<dbReference type="PROSITE" id="PS00108">
    <property type="entry name" value="PROTEIN_KINASE_ST"/>
    <property type="match status" value="1"/>
</dbReference>
<name>A0ABR2HW09_9EUKA</name>
<reference evidence="7 8" key="1">
    <citation type="submission" date="2024-04" db="EMBL/GenBank/DDBJ databases">
        <title>Tritrichomonas musculus Genome.</title>
        <authorList>
            <person name="Alves-Ferreira E."/>
            <person name="Grigg M."/>
            <person name="Lorenzi H."/>
            <person name="Galac M."/>
        </authorList>
    </citation>
    <scope>NUCLEOTIDE SEQUENCE [LARGE SCALE GENOMIC DNA]</scope>
    <source>
        <strain evidence="7 8">EAF2021</strain>
    </source>
</reference>
<comment type="similarity">
    <text evidence="4">Belongs to the protein kinase superfamily.</text>
</comment>
<evidence type="ECO:0000256" key="1">
    <source>
        <dbReference type="ARBA" id="ARBA00022741"/>
    </source>
</evidence>
<comment type="caution">
    <text evidence="7">The sequence shown here is derived from an EMBL/GenBank/DDBJ whole genome shotgun (WGS) entry which is preliminary data.</text>
</comment>
<dbReference type="InterPro" id="IPR008271">
    <property type="entry name" value="Ser/Thr_kinase_AS"/>
</dbReference>
<evidence type="ECO:0000313" key="8">
    <source>
        <dbReference type="Proteomes" id="UP001470230"/>
    </source>
</evidence>
<keyword evidence="8" id="KW-1185">Reference proteome</keyword>
<evidence type="ECO:0000259" key="6">
    <source>
        <dbReference type="PROSITE" id="PS50011"/>
    </source>
</evidence>
<dbReference type="InterPro" id="IPR000719">
    <property type="entry name" value="Prot_kinase_dom"/>
</dbReference>
<organism evidence="7 8">
    <name type="scientific">Tritrichomonas musculus</name>
    <dbReference type="NCBI Taxonomy" id="1915356"/>
    <lineage>
        <taxon>Eukaryota</taxon>
        <taxon>Metamonada</taxon>
        <taxon>Parabasalia</taxon>
        <taxon>Tritrichomonadida</taxon>
        <taxon>Tritrichomonadidae</taxon>
        <taxon>Tritrichomonas</taxon>
    </lineage>
</organism>